<comment type="similarity">
    <text evidence="1">Belongs to the fasciclin-like AGP family.</text>
</comment>
<evidence type="ECO:0000313" key="5">
    <source>
        <dbReference type="EMBL" id="KAK4270785.1"/>
    </source>
</evidence>
<dbReference type="Proteomes" id="UP001293593">
    <property type="component" value="Unassembled WGS sequence"/>
</dbReference>
<dbReference type="InterPro" id="IPR036378">
    <property type="entry name" value="FAS1_dom_sf"/>
</dbReference>
<dbReference type="InterPro" id="IPR052806">
    <property type="entry name" value="Fasciclin-like_AGP"/>
</dbReference>
<feature type="domain" description="FAS1" evidence="4">
    <location>
        <begin position="175"/>
        <end position="304"/>
    </location>
</feature>
<comment type="caution">
    <text evidence="5">The sequence shown here is derived from an EMBL/GenBank/DDBJ whole genome shotgun (WGS) entry which is preliminary data.</text>
</comment>
<dbReference type="SMART" id="SM00554">
    <property type="entry name" value="FAS1"/>
    <property type="match status" value="1"/>
</dbReference>
<dbReference type="InterPro" id="IPR000782">
    <property type="entry name" value="FAS1_domain"/>
</dbReference>
<dbReference type="PANTHER" id="PTHR33985:SF5">
    <property type="entry name" value="FASCICLIN-LIKE ARABINOGALACTAN FAMILY PROTEIN"/>
    <property type="match status" value="1"/>
</dbReference>
<evidence type="ECO:0000256" key="2">
    <source>
        <dbReference type="SAM" id="MobiDB-lite"/>
    </source>
</evidence>
<dbReference type="EMBL" id="JAWXYG010000005">
    <property type="protein sequence ID" value="KAK4270785.1"/>
    <property type="molecule type" value="Genomic_DNA"/>
</dbReference>
<dbReference type="SUPFAM" id="SSF82153">
    <property type="entry name" value="FAS1 domain"/>
    <property type="match status" value="1"/>
</dbReference>
<dbReference type="PANTHER" id="PTHR33985">
    <property type="entry name" value="OS02G0491300 PROTEIN-RELATED"/>
    <property type="match status" value="1"/>
</dbReference>
<organism evidence="5 6">
    <name type="scientific">Acacia crassicarpa</name>
    <name type="common">northern wattle</name>
    <dbReference type="NCBI Taxonomy" id="499986"/>
    <lineage>
        <taxon>Eukaryota</taxon>
        <taxon>Viridiplantae</taxon>
        <taxon>Streptophyta</taxon>
        <taxon>Embryophyta</taxon>
        <taxon>Tracheophyta</taxon>
        <taxon>Spermatophyta</taxon>
        <taxon>Magnoliopsida</taxon>
        <taxon>eudicotyledons</taxon>
        <taxon>Gunneridae</taxon>
        <taxon>Pentapetalae</taxon>
        <taxon>rosids</taxon>
        <taxon>fabids</taxon>
        <taxon>Fabales</taxon>
        <taxon>Fabaceae</taxon>
        <taxon>Caesalpinioideae</taxon>
        <taxon>mimosoid clade</taxon>
        <taxon>Acacieae</taxon>
        <taxon>Acacia</taxon>
    </lineage>
</organism>
<gene>
    <name evidence="5" type="ORF">QN277_019555</name>
</gene>
<evidence type="ECO:0000259" key="4">
    <source>
        <dbReference type="PROSITE" id="PS50213"/>
    </source>
</evidence>
<proteinExistence type="inferred from homology"/>
<evidence type="ECO:0000313" key="6">
    <source>
        <dbReference type="Proteomes" id="UP001293593"/>
    </source>
</evidence>
<feature type="chain" id="PRO_5042182084" description="FAS1 domain-containing protein" evidence="3">
    <location>
        <begin position="20"/>
        <end position="379"/>
    </location>
</feature>
<keyword evidence="3" id="KW-0732">Signal</keyword>
<name>A0AAE1KDJ6_9FABA</name>
<evidence type="ECO:0000256" key="3">
    <source>
        <dbReference type="SAM" id="SignalP"/>
    </source>
</evidence>
<dbReference type="FunFam" id="2.30.180.10:FF:000046">
    <property type="entry name" value="Fasciclin-like arabinogalactan family protein"/>
    <property type="match status" value="1"/>
</dbReference>
<feature type="signal peptide" evidence="3">
    <location>
        <begin position="1"/>
        <end position="19"/>
    </location>
</feature>
<sequence length="379" mass="40380">MENLCVVIFFLFFSLSAIANPPLLSLAVQTPPPISPVVKTPPPLSPVVKTPPPLSPEVQAPPPISPAMQAQPPISPVVKTPSPPSPAVQAHPPVSPVVQAHLPVYPVVQAHPPVSPVVKTPSLSPEVQTPTPFSPAVHAPPPLSPAVQAPPLLYPAVKTPPPLSTAVQTPPPQQVRNIIDALIGAGDFTSWVTILSLANPLMLPMSTTLFIPQDGSDLISDNHPSKDPLLFPYHIVPQRLSFSDLLLFKPYTRIPTLLPAMSIVITNSSRLNFTLNDIPMTHPNLYNTDSISVHGIAAVLDYSVFGYSFPLLPPPTTAGNQVSEVLPPLPSPSEGILTPPFMPIGDPSDSACSCTEAPIVFLIFCGVLAFKMQRIPYIR</sequence>
<feature type="region of interest" description="Disordered" evidence="2">
    <location>
        <begin position="69"/>
        <end position="90"/>
    </location>
</feature>
<protein>
    <recommendedName>
        <fullName evidence="4">FAS1 domain-containing protein</fullName>
    </recommendedName>
</protein>
<keyword evidence="6" id="KW-1185">Reference proteome</keyword>
<dbReference type="PROSITE" id="PS50213">
    <property type="entry name" value="FAS1"/>
    <property type="match status" value="1"/>
</dbReference>
<dbReference type="AlphaFoldDB" id="A0AAE1KDJ6"/>
<evidence type="ECO:0000256" key="1">
    <source>
        <dbReference type="ARBA" id="ARBA00007843"/>
    </source>
</evidence>
<reference evidence="5" key="1">
    <citation type="submission" date="2023-10" db="EMBL/GenBank/DDBJ databases">
        <title>Chromosome-level genome of the transformable northern wattle, Acacia crassicarpa.</title>
        <authorList>
            <person name="Massaro I."/>
            <person name="Sinha N.R."/>
            <person name="Poethig S."/>
            <person name="Leichty A.R."/>
        </authorList>
    </citation>
    <scope>NUCLEOTIDE SEQUENCE</scope>
    <source>
        <strain evidence="5">Acra3RX</strain>
        <tissue evidence="5">Leaf</tissue>
    </source>
</reference>
<accession>A0AAE1KDJ6</accession>